<evidence type="ECO:0000256" key="2">
    <source>
        <dbReference type="ARBA" id="ARBA00001911"/>
    </source>
</evidence>
<evidence type="ECO:0000256" key="5">
    <source>
        <dbReference type="ARBA" id="ARBA00004661"/>
    </source>
</evidence>
<dbReference type="AlphaFoldDB" id="A0A9E5MPL7"/>
<evidence type="ECO:0000259" key="20">
    <source>
        <dbReference type="Pfam" id="PF24621"/>
    </source>
</evidence>
<keyword evidence="13 18" id="KW-0862">Zinc</keyword>
<feature type="binding site" evidence="18">
    <location>
        <begin position="127"/>
        <end position="128"/>
    </location>
    <ligand>
        <name>NAD(+)</name>
        <dbReference type="ChEBI" id="CHEBI:57540"/>
    </ligand>
</feature>
<dbReference type="EMBL" id="JAAONZ010000024">
    <property type="protein sequence ID" value="NHO68106.1"/>
    <property type="molecule type" value="Genomic_DNA"/>
</dbReference>
<dbReference type="PANTHER" id="PTHR43622">
    <property type="entry name" value="3-DEHYDROQUINATE SYNTHASE"/>
    <property type="match status" value="1"/>
</dbReference>
<feature type="binding site" evidence="18">
    <location>
        <position position="140"/>
    </location>
    <ligand>
        <name>NAD(+)</name>
        <dbReference type="ChEBI" id="CHEBI:57540"/>
    </ligand>
</feature>
<sequence>MHTLHVDLGDRSYPIYIGEQLLGDPQWLRPHIRGQQVCIVTNETIAPLYLERVKAALTDLTVSCVILPDGEAHKTLQVLSSIYDRLLEDRHNRTTTLLALGGGVVGDMTGYAAASYQRGVDFIQIPTTLLSQVDSSVGGKTGVNHPLGKNMIGAFHQPNAVIIDTSVLQSLPARELSAGIAEVIKYGLISDEPFYRWLEEHMERLMACEPEALAYAIERSCQNKANVVAQDEREGGVRAILNLGHTFGHAIENSQGYGNWLHGEAVAAGMVMAVDLSVREGHLPAAEVERLKRLLARAKLPLCPPENMTEDEFLKLMAVDKKVLDGQLRLVLLQSVGQAVVSQDFSLSNLKQTLAAR</sequence>
<comment type="caution">
    <text evidence="21">The sequence shown here is derived from an EMBL/GenBank/DDBJ whole genome shotgun (WGS) entry which is preliminary data.</text>
</comment>
<feature type="domain" description="3-dehydroquinate synthase N-terminal" evidence="19">
    <location>
        <begin position="65"/>
        <end position="177"/>
    </location>
</feature>
<dbReference type="FunFam" id="3.40.50.1970:FF:000001">
    <property type="entry name" value="3-dehydroquinate synthase"/>
    <property type="match status" value="1"/>
</dbReference>
<accession>A0A9E5MPL7</accession>
<dbReference type="InterPro" id="IPR016037">
    <property type="entry name" value="DHQ_synth_AroB"/>
</dbReference>
<feature type="binding site" evidence="18">
    <location>
        <position position="262"/>
    </location>
    <ligand>
        <name>Zn(2+)</name>
        <dbReference type="ChEBI" id="CHEBI:29105"/>
    </ligand>
</feature>
<keyword evidence="12 18" id="KW-0547">Nucleotide-binding</keyword>
<comment type="cofactor">
    <cofactor evidence="2 18">
        <name>NAD(+)</name>
        <dbReference type="ChEBI" id="CHEBI:57540"/>
    </cofactor>
</comment>
<feature type="binding site" evidence="18">
    <location>
        <position position="245"/>
    </location>
    <ligand>
        <name>Zn(2+)</name>
        <dbReference type="ChEBI" id="CHEBI:29105"/>
    </ligand>
</feature>
<keyword evidence="16 18" id="KW-0456">Lyase</keyword>
<protein>
    <recommendedName>
        <fullName evidence="8 18">3-dehydroquinate synthase</fullName>
        <shortName evidence="18">DHQS</shortName>
        <ecNumber evidence="7 18">4.2.3.4</ecNumber>
    </recommendedName>
</protein>
<feature type="binding site" evidence="18">
    <location>
        <position position="149"/>
    </location>
    <ligand>
        <name>NAD(+)</name>
        <dbReference type="ChEBI" id="CHEBI:57540"/>
    </ligand>
</feature>
<evidence type="ECO:0000256" key="17">
    <source>
        <dbReference type="ARBA" id="ARBA00023285"/>
    </source>
</evidence>
<keyword evidence="11 18" id="KW-0479">Metal-binding</keyword>
<feature type="binding site" evidence="18">
    <location>
        <begin position="69"/>
        <end position="74"/>
    </location>
    <ligand>
        <name>NAD(+)</name>
        <dbReference type="ChEBI" id="CHEBI:57540"/>
    </ligand>
</feature>
<evidence type="ECO:0000256" key="1">
    <source>
        <dbReference type="ARBA" id="ARBA00001393"/>
    </source>
</evidence>
<dbReference type="GO" id="GO:0008652">
    <property type="term" value="P:amino acid biosynthetic process"/>
    <property type="evidence" value="ECO:0007669"/>
    <property type="project" value="UniProtKB-KW"/>
</dbReference>
<dbReference type="GO" id="GO:0009073">
    <property type="term" value="P:aromatic amino acid family biosynthetic process"/>
    <property type="evidence" value="ECO:0007669"/>
    <property type="project" value="UniProtKB-KW"/>
</dbReference>
<dbReference type="Gene3D" id="1.20.1090.10">
    <property type="entry name" value="Dehydroquinate synthase-like - alpha domain"/>
    <property type="match status" value="1"/>
</dbReference>
<feature type="domain" description="3-dehydroquinate synthase C-terminal" evidence="20">
    <location>
        <begin position="179"/>
        <end position="323"/>
    </location>
</feature>
<evidence type="ECO:0000256" key="6">
    <source>
        <dbReference type="ARBA" id="ARBA00005412"/>
    </source>
</evidence>
<dbReference type="InterPro" id="IPR050071">
    <property type="entry name" value="Dehydroquinate_synthase"/>
</dbReference>
<evidence type="ECO:0000259" key="19">
    <source>
        <dbReference type="Pfam" id="PF01761"/>
    </source>
</evidence>
<organism evidence="21 22">
    <name type="scientific">Pseudomaricurvus hydrocarbonicus</name>
    <dbReference type="NCBI Taxonomy" id="1470433"/>
    <lineage>
        <taxon>Bacteria</taxon>
        <taxon>Pseudomonadati</taxon>
        <taxon>Pseudomonadota</taxon>
        <taxon>Gammaproteobacteria</taxon>
        <taxon>Cellvibrionales</taxon>
        <taxon>Cellvibrionaceae</taxon>
        <taxon>Pseudomaricurvus</taxon>
    </lineage>
</organism>
<dbReference type="PANTHER" id="PTHR43622:SF7">
    <property type="entry name" value="3-DEHYDROQUINATE SYNTHASE, CHLOROPLASTIC"/>
    <property type="match status" value="1"/>
</dbReference>
<evidence type="ECO:0000256" key="9">
    <source>
        <dbReference type="ARBA" id="ARBA00022490"/>
    </source>
</evidence>
<dbReference type="InterPro" id="IPR030960">
    <property type="entry name" value="DHQS/DOIS_N"/>
</dbReference>
<evidence type="ECO:0000256" key="8">
    <source>
        <dbReference type="ARBA" id="ARBA00017684"/>
    </source>
</evidence>
<dbReference type="Gene3D" id="3.40.50.1970">
    <property type="match status" value="1"/>
</dbReference>
<comment type="catalytic activity">
    <reaction evidence="1 18">
        <text>7-phospho-2-dehydro-3-deoxy-D-arabino-heptonate = 3-dehydroquinate + phosphate</text>
        <dbReference type="Rhea" id="RHEA:21968"/>
        <dbReference type="ChEBI" id="CHEBI:32364"/>
        <dbReference type="ChEBI" id="CHEBI:43474"/>
        <dbReference type="ChEBI" id="CHEBI:58394"/>
        <dbReference type="EC" id="4.2.3.4"/>
    </reaction>
</comment>
<gene>
    <name evidence="18 21" type="primary">aroB</name>
    <name evidence="21" type="ORF">G8770_21365</name>
</gene>
<keyword evidence="14 18" id="KW-0520">NAD</keyword>
<dbReference type="FunFam" id="1.20.1090.10:FF:000002">
    <property type="entry name" value="3-dehydroquinate synthase"/>
    <property type="match status" value="1"/>
</dbReference>
<comment type="similarity">
    <text evidence="6 18">Belongs to the sugar phosphate cyclases superfamily. Dehydroquinate synthase family.</text>
</comment>
<dbReference type="Pfam" id="PF24621">
    <property type="entry name" value="DHQS_C"/>
    <property type="match status" value="1"/>
</dbReference>
<feature type="binding site" evidence="18">
    <location>
        <begin position="103"/>
        <end position="107"/>
    </location>
    <ligand>
        <name>NAD(+)</name>
        <dbReference type="ChEBI" id="CHEBI:57540"/>
    </ligand>
</feature>
<keyword evidence="9 18" id="KW-0963">Cytoplasm</keyword>
<dbReference type="GO" id="GO:0009423">
    <property type="term" value="P:chorismate biosynthetic process"/>
    <property type="evidence" value="ECO:0007669"/>
    <property type="project" value="UniProtKB-UniRule"/>
</dbReference>
<reference evidence="21" key="1">
    <citation type="submission" date="2020-03" db="EMBL/GenBank/DDBJ databases">
        <authorList>
            <person name="Guo F."/>
        </authorList>
    </citation>
    <scope>NUCLEOTIDE SEQUENCE</scope>
    <source>
        <strain evidence="21">JCM 30134</strain>
    </source>
</reference>
<dbReference type="NCBIfam" id="TIGR01357">
    <property type="entry name" value="aroB"/>
    <property type="match status" value="1"/>
</dbReference>
<comment type="cofactor">
    <cofactor evidence="18">
        <name>Co(2+)</name>
        <dbReference type="ChEBI" id="CHEBI:48828"/>
    </cofactor>
    <cofactor evidence="18">
        <name>Zn(2+)</name>
        <dbReference type="ChEBI" id="CHEBI:29105"/>
    </cofactor>
    <text evidence="18">Binds 1 divalent metal cation per subunit. Can use either Co(2+) or Zn(2+).</text>
</comment>
<dbReference type="Pfam" id="PF01761">
    <property type="entry name" value="DHQ_synthase"/>
    <property type="match status" value="1"/>
</dbReference>
<keyword evidence="17 18" id="KW-0170">Cobalt</keyword>
<evidence type="ECO:0000313" key="21">
    <source>
        <dbReference type="EMBL" id="NHO68106.1"/>
    </source>
</evidence>
<keyword evidence="22" id="KW-1185">Reference proteome</keyword>
<keyword evidence="10 18" id="KW-0028">Amino-acid biosynthesis</keyword>
<evidence type="ECO:0000256" key="14">
    <source>
        <dbReference type="ARBA" id="ARBA00023027"/>
    </source>
</evidence>
<dbReference type="HAMAP" id="MF_00110">
    <property type="entry name" value="DHQ_synthase"/>
    <property type="match status" value="1"/>
</dbReference>
<evidence type="ECO:0000256" key="7">
    <source>
        <dbReference type="ARBA" id="ARBA00013031"/>
    </source>
</evidence>
<dbReference type="CDD" id="cd08195">
    <property type="entry name" value="DHQS"/>
    <property type="match status" value="1"/>
</dbReference>
<dbReference type="SUPFAM" id="SSF56796">
    <property type="entry name" value="Dehydroquinate synthase-like"/>
    <property type="match status" value="1"/>
</dbReference>
<proteinExistence type="inferred from homology"/>
<comment type="subcellular location">
    <subcellularLocation>
        <location evidence="4 18">Cytoplasm</location>
    </subcellularLocation>
</comment>
<dbReference type="GO" id="GO:0046872">
    <property type="term" value="F:metal ion binding"/>
    <property type="evidence" value="ECO:0007669"/>
    <property type="project" value="UniProtKB-KW"/>
</dbReference>
<dbReference type="GO" id="GO:0003856">
    <property type="term" value="F:3-dehydroquinate synthase activity"/>
    <property type="evidence" value="ECO:0007669"/>
    <property type="project" value="UniProtKB-UniRule"/>
</dbReference>
<dbReference type="GO" id="GO:0005737">
    <property type="term" value="C:cytoplasm"/>
    <property type="evidence" value="ECO:0007669"/>
    <property type="project" value="UniProtKB-SubCell"/>
</dbReference>
<dbReference type="GO" id="GO:0000166">
    <property type="term" value="F:nucleotide binding"/>
    <property type="evidence" value="ECO:0007669"/>
    <property type="project" value="UniProtKB-KW"/>
</dbReference>
<evidence type="ECO:0000256" key="11">
    <source>
        <dbReference type="ARBA" id="ARBA00022723"/>
    </source>
</evidence>
<comment type="function">
    <text evidence="3 18">Catalyzes the conversion of 3-deoxy-D-arabino-heptulosonate 7-phosphate (DAHP) to dehydroquinate (DHQ).</text>
</comment>
<evidence type="ECO:0000256" key="12">
    <source>
        <dbReference type="ARBA" id="ARBA00022741"/>
    </source>
</evidence>
<comment type="pathway">
    <text evidence="5 18">Metabolic intermediate biosynthesis; chorismate biosynthesis; chorismate from D-erythrose 4-phosphate and phosphoenolpyruvate: step 2/7.</text>
</comment>
<evidence type="ECO:0000256" key="16">
    <source>
        <dbReference type="ARBA" id="ARBA00023239"/>
    </source>
</evidence>
<dbReference type="EC" id="4.2.3.4" evidence="7 18"/>
<evidence type="ECO:0000256" key="4">
    <source>
        <dbReference type="ARBA" id="ARBA00004496"/>
    </source>
</evidence>
<evidence type="ECO:0000256" key="13">
    <source>
        <dbReference type="ARBA" id="ARBA00022833"/>
    </source>
</evidence>
<keyword evidence="15 18" id="KW-0057">Aromatic amino acid biosynthesis</keyword>
<evidence type="ECO:0000313" key="22">
    <source>
        <dbReference type="Proteomes" id="UP000787472"/>
    </source>
</evidence>
<evidence type="ECO:0000256" key="18">
    <source>
        <dbReference type="HAMAP-Rule" id="MF_00110"/>
    </source>
</evidence>
<dbReference type="Proteomes" id="UP000787472">
    <property type="component" value="Unassembled WGS sequence"/>
</dbReference>
<evidence type="ECO:0000256" key="15">
    <source>
        <dbReference type="ARBA" id="ARBA00023141"/>
    </source>
</evidence>
<dbReference type="PIRSF" id="PIRSF001455">
    <property type="entry name" value="DHQ_synth"/>
    <property type="match status" value="1"/>
</dbReference>
<dbReference type="InterPro" id="IPR030963">
    <property type="entry name" value="DHQ_synth_fam"/>
</dbReference>
<evidence type="ECO:0000256" key="10">
    <source>
        <dbReference type="ARBA" id="ARBA00022605"/>
    </source>
</evidence>
<comment type="caution">
    <text evidence="18">Lacks conserved residue(s) required for the propagation of feature annotation.</text>
</comment>
<evidence type="ECO:0000256" key="3">
    <source>
        <dbReference type="ARBA" id="ARBA00003485"/>
    </source>
</evidence>
<name>A0A9E5MPL7_9GAMM</name>
<dbReference type="RefSeq" id="WP_167191793.1">
    <property type="nucleotide sequence ID" value="NZ_JAAONZ010000024.1"/>
</dbReference>
<dbReference type="InterPro" id="IPR056179">
    <property type="entry name" value="DHQS_C"/>
</dbReference>
<feature type="binding site" evidence="18">
    <location>
        <position position="182"/>
    </location>
    <ligand>
        <name>Zn(2+)</name>
        <dbReference type="ChEBI" id="CHEBI:29105"/>
    </ligand>
</feature>